<sequence>MTITHDTMEWWQKASASNTLEDNSFKNKSNVIDSKRVFESGSQRDDDTDKPLVNHLTAYLRLRFGYLLRIGANKYGKNNWQKGQPTETALESLHRHLAKYEIGDRSEDHLSAIIFNVQLIMKNEEKDGIKIDEYYK</sequence>
<dbReference type="InterPro" id="IPR044038">
    <property type="entry name" value="dATP/dGTP_diPOhydrolase_N"/>
</dbReference>
<proteinExistence type="predicted"/>
<accession>A0A6J7X7H3</accession>
<protein>
    <recommendedName>
        <fullName evidence="1">dATP/dGTP diphosphohydrolase N-terminal domain-containing protein</fullName>
    </recommendedName>
</protein>
<feature type="domain" description="dATP/dGTP diphosphohydrolase N-terminal" evidence="1">
    <location>
        <begin position="42"/>
        <end position="126"/>
    </location>
</feature>
<evidence type="ECO:0000313" key="2">
    <source>
        <dbReference type="EMBL" id="CAB5223243.1"/>
    </source>
</evidence>
<organism evidence="2">
    <name type="scientific">uncultured Caudovirales phage</name>
    <dbReference type="NCBI Taxonomy" id="2100421"/>
    <lineage>
        <taxon>Viruses</taxon>
        <taxon>Duplodnaviria</taxon>
        <taxon>Heunggongvirae</taxon>
        <taxon>Uroviricota</taxon>
        <taxon>Caudoviricetes</taxon>
        <taxon>Peduoviridae</taxon>
        <taxon>Maltschvirus</taxon>
        <taxon>Maltschvirus maltsch</taxon>
    </lineage>
</organism>
<evidence type="ECO:0000259" key="1">
    <source>
        <dbReference type="Pfam" id="PF18909"/>
    </source>
</evidence>
<dbReference type="Pfam" id="PF18909">
    <property type="entry name" value="dGTP_diPhyd_N"/>
    <property type="match status" value="1"/>
</dbReference>
<gene>
    <name evidence="2" type="ORF">UFOVP384_16</name>
</gene>
<reference evidence="2" key="1">
    <citation type="submission" date="2020-05" db="EMBL/GenBank/DDBJ databases">
        <authorList>
            <person name="Chiriac C."/>
            <person name="Salcher M."/>
            <person name="Ghai R."/>
            <person name="Kavagutti S V."/>
        </authorList>
    </citation>
    <scope>NUCLEOTIDE SEQUENCE</scope>
</reference>
<dbReference type="EMBL" id="LR798320">
    <property type="protein sequence ID" value="CAB5223243.1"/>
    <property type="molecule type" value="Genomic_DNA"/>
</dbReference>
<name>A0A6J7X7H3_9CAUD</name>